<dbReference type="PRINTS" id="PR01768">
    <property type="entry name" value="TRPVRECEPTOR"/>
</dbReference>
<evidence type="ECO:0000256" key="12">
    <source>
        <dbReference type="SAM" id="Phobius"/>
    </source>
</evidence>
<dbReference type="Gene3D" id="1.25.40.20">
    <property type="entry name" value="Ankyrin repeat-containing domain"/>
    <property type="match status" value="1"/>
</dbReference>
<dbReference type="PROSITE" id="PS50297">
    <property type="entry name" value="ANK_REP_REGION"/>
    <property type="match status" value="1"/>
</dbReference>
<dbReference type="GO" id="GO:0005886">
    <property type="term" value="C:plasma membrane"/>
    <property type="evidence" value="ECO:0007669"/>
    <property type="project" value="UniProtKB-SubCell"/>
</dbReference>
<dbReference type="GO" id="GO:0098703">
    <property type="term" value="P:calcium ion import across plasma membrane"/>
    <property type="evidence" value="ECO:0007669"/>
    <property type="project" value="TreeGrafter"/>
</dbReference>
<evidence type="ECO:0000256" key="2">
    <source>
        <dbReference type="ARBA" id="ARBA00022448"/>
    </source>
</evidence>
<keyword evidence="5" id="KW-0107">Calcium channel</keyword>
<name>H3ADL8_LATCH</name>
<dbReference type="InterPro" id="IPR024862">
    <property type="entry name" value="TRPV"/>
</dbReference>
<keyword evidence="12" id="KW-0812">Transmembrane</keyword>
<dbReference type="PRINTS" id="PR01415">
    <property type="entry name" value="ANKYRIN"/>
</dbReference>
<evidence type="ECO:0000256" key="5">
    <source>
        <dbReference type="ARBA" id="ARBA00022673"/>
    </source>
</evidence>
<dbReference type="EMBL" id="AFYH01222686">
    <property type="status" value="NOT_ANNOTATED_CDS"/>
    <property type="molecule type" value="Genomic_DNA"/>
</dbReference>
<dbReference type="Proteomes" id="UP000008672">
    <property type="component" value="Unassembled WGS sequence"/>
</dbReference>
<reference evidence="14" key="1">
    <citation type="submission" date="2011-08" db="EMBL/GenBank/DDBJ databases">
        <title>The draft genome of Latimeria chalumnae.</title>
        <authorList>
            <person name="Di Palma F."/>
            <person name="Alfoldi J."/>
            <person name="Johnson J."/>
            <person name="Berlin A."/>
            <person name="Gnerre S."/>
            <person name="Jaffe D."/>
            <person name="MacCallum I."/>
            <person name="Young S."/>
            <person name="Walker B.J."/>
            <person name="Lander E."/>
            <person name="Lindblad-Toh K."/>
        </authorList>
    </citation>
    <scope>NUCLEOTIDE SEQUENCE [LARGE SCALE GENOMIC DNA]</scope>
    <source>
        <strain evidence="14">Wild caught</strain>
    </source>
</reference>
<dbReference type="PROSITE" id="PS50088">
    <property type="entry name" value="ANK_REPEAT"/>
    <property type="match status" value="1"/>
</dbReference>
<dbReference type="GO" id="GO:0005262">
    <property type="term" value="F:calcium channel activity"/>
    <property type="evidence" value="ECO:0007669"/>
    <property type="project" value="UniProtKB-KW"/>
</dbReference>
<feature type="repeat" description="ANK" evidence="11">
    <location>
        <begin position="1"/>
        <end position="32"/>
    </location>
</feature>
<evidence type="ECO:0000313" key="13">
    <source>
        <dbReference type="Ensembl" id="ENSLACP00000007739.1"/>
    </source>
</evidence>
<dbReference type="eggNOG" id="KOG3676">
    <property type="taxonomic scope" value="Eukaryota"/>
</dbReference>
<dbReference type="InParanoid" id="H3ADL8"/>
<keyword evidence="12" id="KW-0472">Membrane</keyword>
<reference evidence="13" key="3">
    <citation type="submission" date="2025-09" db="UniProtKB">
        <authorList>
            <consortium name="Ensembl"/>
        </authorList>
    </citation>
    <scope>IDENTIFICATION</scope>
</reference>
<dbReference type="AlphaFoldDB" id="H3ADL8"/>
<organism evidence="13 14">
    <name type="scientific">Latimeria chalumnae</name>
    <name type="common">Coelacanth</name>
    <dbReference type="NCBI Taxonomy" id="7897"/>
    <lineage>
        <taxon>Eukaryota</taxon>
        <taxon>Metazoa</taxon>
        <taxon>Chordata</taxon>
        <taxon>Craniata</taxon>
        <taxon>Vertebrata</taxon>
        <taxon>Euteleostomi</taxon>
        <taxon>Coelacanthiformes</taxon>
        <taxon>Coelacanthidae</taxon>
        <taxon>Latimeria</taxon>
    </lineage>
</organism>
<dbReference type="SUPFAM" id="SSF48403">
    <property type="entry name" value="Ankyrin repeat"/>
    <property type="match status" value="1"/>
</dbReference>
<dbReference type="InterPro" id="IPR008347">
    <property type="entry name" value="TrpV1-4"/>
</dbReference>
<dbReference type="HOGENOM" id="CLU_056871_0_0_1"/>
<feature type="transmembrane region" description="Helical" evidence="12">
    <location>
        <begin position="326"/>
        <end position="351"/>
    </location>
</feature>
<dbReference type="GO" id="GO:0007231">
    <property type="term" value="P:osmosensory signaling pathway"/>
    <property type="evidence" value="ECO:0007669"/>
    <property type="project" value="TreeGrafter"/>
</dbReference>
<evidence type="ECO:0000256" key="6">
    <source>
        <dbReference type="ARBA" id="ARBA00022737"/>
    </source>
</evidence>
<dbReference type="GeneTree" id="ENSGT00940000158281"/>
<keyword evidence="7" id="KW-0106">Calcium</keyword>
<dbReference type="EMBL" id="AFYH01222687">
    <property type="status" value="NOT_ANNOTATED_CDS"/>
    <property type="molecule type" value="Genomic_DNA"/>
</dbReference>
<dbReference type="InterPro" id="IPR036770">
    <property type="entry name" value="Ankyrin_rpt-contain_sf"/>
</dbReference>
<dbReference type="Ensembl" id="ENSLACT00000007803.1">
    <property type="protein sequence ID" value="ENSLACP00000007739.1"/>
    <property type="gene ID" value="ENSLACG00000006852.1"/>
</dbReference>
<reference evidence="13" key="2">
    <citation type="submission" date="2025-08" db="UniProtKB">
        <authorList>
            <consortium name="Ensembl"/>
        </authorList>
    </citation>
    <scope>IDENTIFICATION</scope>
</reference>
<comment type="subcellular location">
    <subcellularLocation>
        <location evidence="1">Cell membrane</location>
        <topology evidence="1">Multi-pass membrane protein</topology>
    </subcellularLocation>
</comment>
<dbReference type="InterPro" id="IPR002110">
    <property type="entry name" value="Ankyrin_rpt"/>
</dbReference>
<keyword evidence="3" id="KW-1003">Cell membrane</keyword>
<dbReference type="Pfam" id="PF00023">
    <property type="entry name" value="Ank"/>
    <property type="match status" value="2"/>
</dbReference>
<keyword evidence="9" id="KW-0406">Ion transport</keyword>
<dbReference type="OMA" id="EDCFYFG"/>
<dbReference type="EMBL" id="AFYH01222685">
    <property type="status" value="NOT_ANNOTATED_CDS"/>
    <property type="molecule type" value="Genomic_DNA"/>
</dbReference>
<keyword evidence="4" id="KW-0109">Calcium transport</keyword>
<keyword evidence="10" id="KW-0407">Ion channel</keyword>
<evidence type="ECO:0000313" key="14">
    <source>
        <dbReference type="Proteomes" id="UP000008672"/>
    </source>
</evidence>
<dbReference type="PANTHER" id="PTHR10582:SF6">
    <property type="entry name" value="TRANSIENT RECEPTOR POTENTIAL CATION CHANNEL SUBFAMILY V MEMBER 3"/>
    <property type="match status" value="1"/>
</dbReference>
<keyword evidence="12" id="KW-1133">Transmembrane helix</keyword>
<evidence type="ECO:0000256" key="9">
    <source>
        <dbReference type="ARBA" id="ARBA00023065"/>
    </source>
</evidence>
<proteinExistence type="predicted"/>
<keyword evidence="14" id="KW-1185">Reference proteome</keyword>
<evidence type="ECO:0000256" key="3">
    <source>
        <dbReference type="ARBA" id="ARBA00022475"/>
    </source>
</evidence>
<dbReference type="SMART" id="SM00248">
    <property type="entry name" value="ANK"/>
    <property type="match status" value="3"/>
</dbReference>
<keyword evidence="6" id="KW-0677">Repeat</keyword>
<evidence type="ECO:0000256" key="11">
    <source>
        <dbReference type="PROSITE-ProRule" id="PRU00023"/>
    </source>
</evidence>
<feature type="transmembrane region" description="Helical" evidence="12">
    <location>
        <begin position="228"/>
        <end position="249"/>
    </location>
</feature>
<dbReference type="PANTHER" id="PTHR10582">
    <property type="entry name" value="TRANSIENT RECEPTOR POTENTIAL ION CHANNEL PROTEIN"/>
    <property type="match status" value="1"/>
</dbReference>
<evidence type="ECO:0000256" key="10">
    <source>
        <dbReference type="ARBA" id="ARBA00023303"/>
    </source>
</evidence>
<evidence type="ECO:0000256" key="8">
    <source>
        <dbReference type="ARBA" id="ARBA00023043"/>
    </source>
</evidence>
<keyword evidence="2" id="KW-0813">Transport</keyword>
<dbReference type="GO" id="GO:0007015">
    <property type="term" value="P:actin filament organization"/>
    <property type="evidence" value="ECO:0007669"/>
    <property type="project" value="TreeGrafter"/>
</dbReference>
<accession>H3ADL8</accession>
<protein>
    <submittedName>
        <fullName evidence="13">Uncharacterized protein</fullName>
    </submittedName>
</protein>
<sequence length="405" mass="47301">GQTALHIAIERRHEDIVKLLIQKGADVNVKANGEFFRNKETGFYFGIGETPLALAVCTKQKSIVDLLLDHEEINLKETDQWGNTVLHALVSMVDDSEDHYLEAVYKAILEKYSEKYRKETLEHKTNGENLTPVQLAAKLGKRKILEYILSRELKDEKTLHLSRKLTDWVYGPLCSSLYDLNDLDTSKKNSVLHLIVYNSKLSNRHEMLEFELLKTLLNEKWKKFVSHMFYIGLFIYFIYNVILTLVSYYRPYEDKVPTTKSDVCRTNLKFNFQGEKQENYSFRCDIGRLYLTGQVFVFICAIYLMLKEVRNLLSKKDKNYQTQALLISQSCFQLTSWLQAMLVILSSIIYWIGLREYLILLVLAMSLGWTNMLYYTRGFQSLGIYSVMIQKVILNDVLKFLLIYV</sequence>
<evidence type="ECO:0000256" key="7">
    <source>
        <dbReference type="ARBA" id="ARBA00022837"/>
    </source>
</evidence>
<feature type="transmembrane region" description="Helical" evidence="12">
    <location>
        <begin position="289"/>
        <end position="306"/>
    </location>
</feature>
<dbReference type="GO" id="GO:0005929">
    <property type="term" value="C:cilium"/>
    <property type="evidence" value="ECO:0007669"/>
    <property type="project" value="TreeGrafter"/>
</dbReference>
<feature type="transmembrane region" description="Helical" evidence="12">
    <location>
        <begin position="357"/>
        <end position="375"/>
    </location>
</feature>
<keyword evidence="8 11" id="KW-0040">ANK repeat</keyword>
<evidence type="ECO:0000256" key="4">
    <source>
        <dbReference type="ARBA" id="ARBA00022568"/>
    </source>
</evidence>
<evidence type="ECO:0000256" key="1">
    <source>
        <dbReference type="ARBA" id="ARBA00004651"/>
    </source>
</evidence>